<dbReference type="InterPro" id="IPR036388">
    <property type="entry name" value="WH-like_DNA-bd_sf"/>
</dbReference>
<dbReference type="GeneID" id="110985433"/>
<dbReference type="GO" id="GO:1990130">
    <property type="term" value="C:GATOR1 complex"/>
    <property type="evidence" value="ECO:0007669"/>
    <property type="project" value="TreeGrafter"/>
</dbReference>
<dbReference type="Proteomes" id="UP000694845">
    <property type="component" value="Unplaced"/>
</dbReference>
<dbReference type="SUPFAM" id="SSF46785">
    <property type="entry name" value="Winged helix' DNA-binding domain"/>
    <property type="match status" value="1"/>
</dbReference>
<dbReference type="PROSITE" id="PS50186">
    <property type="entry name" value="DEP"/>
    <property type="match status" value="1"/>
</dbReference>
<dbReference type="InterPro" id="IPR048255">
    <property type="entry name" value="IML1_N"/>
</dbReference>
<organism evidence="3 4">
    <name type="scientific">Acanthaster planci</name>
    <name type="common">Crown-of-thorns starfish</name>
    <dbReference type="NCBI Taxonomy" id="133434"/>
    <lineage>
        <taxon>Eukaryota</taxon>
        <taxon>Metazoa</taxon>
        <taxon>Echinodermata</taxon>
        <taxon>Eleutherozoa</taxon>
        <taxon>Asterozoa</taxon>
        <taxon>Asteroidea</taxon>
        <taxon>Valvatacea</taxon>
        <taxon>Valvatida</taxon>
        <taxon>Acanthasteridae</taxon>
        <taxon>Acanthaster</taxon>
    </lineage>
</organism>
<accession>A0A8B7Z900</accession>
<feature type="region of interest" description="Disordered" evidence="1">
    <location>
        <begin position="651"/>
        <end position="670"/>
    </location>
</feature>
<feature type="region of interest" description="Disordered" evidence="1">
    <location>
        <begin position="486"/>
        <end position="512"/>
    </location>
</feature>
<keyword evidence="3" id="KW-1185">Reference proteome</keyword>
<dbReference type="PANTHER" id="PTHR13179:SF8">
    <property type="entry name" value="GATOR COMPLEX PROTEIN DEPDC5"/>
    <property type="match status" value="1"/>
</dbReference>
<evidence type="ECO:0000256" key="1">
    <source>
        <dbReference type="SAM" id="MobiDB-lite"/>
    </source>
</evidence>
<dbReference type="GO" id="GO:0035556">
    <property type="term" value="P:intracellular signal transduction"/>
    <property type="evidence" value="ECO:0007669"/>
    <property type="project" value="InterPro"/>
</dbReference>
<dbReference type="OrthoDB" id="39497at2759"/>
<dbReference type="GO" id="GO:0005765">
    <property type="term" value="C:lysosomal membrane"/>
    <property type="evidence" value="ECO:0007669"/>
    <property type="project" value="TreeGrafter"/>
</dbReference>
<dbReference type="InterPro" id="IPR000591">
    <property type="entry name" value="DEP_dom"/>
</dbReference>
<feature type="compositionally biased region" description="Low complexity" evidence="1">
    <location>
        <begin position="1283"/>
        <end position="1297"/>
    </location>
</feature>
<gene>
    <name evidence="4" type="primary">LOC110985433</name>
</gene>
<dbReference type="InterPro" id="IPR036390">
    <property type="entry name" value="WH_DNA-bd_sf"/>
</dbReference>
<dbReference type="GO" id="GO:0005096">
    <property type="term" value="F:GTPase activator activity"/>
    <property type="evidence" value="ECO:0007669"/>
    <property type="project" value="InterPro"/>
</dbReference>
<protein>
    <submittedName>
        <fullName evidence="4">GATOR complex protein DEPDC5-like isoform X1</fullName>
    </submittedName>
</protein>
<reference evidence="4" key="1">
    <citation type="submission" date="2025-08" db="UniProtKB">
        <authorList>
            <consortium name="RefSeq"/>
        </authorList>
    </citation>
    <scope>IDENTIFICATION</scope>
</reference>
<dbReference type="InterPro" id="IPR045838">
    <property type="entry name" value="DEPDC5_CTD"/>
</dbReference>
<evidence type="ECO:0000259" key="2">
    <source>
        <dbReference type="PROSITE" id="PS50186"/>
    </source>
</evidence>
<dbReference type="Gene3D" id="1.10.10.10">
    <property type="entry name" value="Winged helix-like DNA-binding domain superfamily/Winged helix DNA-binding domain"/>
    <property type="match status" value="1"/>
</dbReference>
<dbReference type="GO" id="GO:1904262">
    <property type="term" value="P:negative regulation of TORC1 signaling"/>
    <property type="evidence" value="ECO:0007669"/>
    <property type="project" value="TreeGrafter"/>
</dbReference>
<dbReference type="GO" id="GO:0010508">
    <property type="term" value="P:positive regulation of autophagy"/>
    <property type="evidence" value="ECO:0007669"/>
    <property type="project" value="TreeGrafter"/>
</dbReference>
<dbReference type="Pfam" id="PF19418">
    <property type="entry name" value="DEPDC5_CTD"/>
    <property type="match status" value="1"/>
</dbReference>
<proteinExistence type="predicted"/>
<dbReference type="SMART" id="SM00049">
    <property type="entry name" value="DEP"/>
    <property type="match status" value="1"/>
</dbReference>
<name>A0A8B7Z900_ACAPL</name>
<dbReference type="RefSeq" id="XP_022102143.1">
    <property type="nucleotide sequence ID" value="XM_022246451.1"/>
</dbReference>
<dbReference type="Pfam" id="PF00610">
    <property type="entry name" value="DEP"/>
    <property type="match status" value="1"/>
</dbReference>
<feature type="domain" description="DEP" evidence="2">
    <location>
        <begin position="1209"/>
        <end position="1269"/>
    </location>
</feature>
<evidence type="ECO:0000313" key="3">
    <source>
        <dbReference type="Proteomes" id="UP000694845"/>
    </source>
</evidence>
<feature type="compositionally biased region" description="Pro residues" evidence="1">
    <location>
        <begin position="717"/>
        <end position="732"/>
    </location>
</feature>
<feature type="region of interest" description="Disordered" evidence="1">
    <location>
        <begin position="1274"/>
        <end position="1297"/>
    </location>
</feature>
<dbReference type="KEGG" id="aplc:110985433"/>
<dbReference type="InterPro" id="IPR027244">
    <property type="entry name" value="IML1"/>
</dbReference>
<dbReference type="GO" id="GO:0034198">
    <property type="term" value="P:cellular response to amino acid starvation"/>
    <property type="evidence" value="ECO:0007669"/>
    <property type="project" value="TreeGrafter"/>
</dbReference>
<feature type="region of interest" description="Disordered" evidence="1">
    <location>
        <begin position="1122"/>
        <end position="1173"/>
    </location>
</feature>
<feature type="compositionally biased region" description="Polar residues" evidence="1">
    <location>
        <begin position="1122"/>
        <end position="1148"/>
    </location>
</feature>
<dbReference type="InterPro" id="IPR055213">
    <property type="entry name" value="IML1_double_psi_beta_barrel"/>
</dbReference>
<evidence type="ECO:0000313" key="4">
    <source>
        <dbReference type="RefSeq" id="XP_022102143.1"/>
    </source>
</evidence>
<feature type="region of interest" description="Disordered" evidence="1">
    <location>
        <begin position="677"/>
        <end position="795"/>
    </location>
</feature>
<dbReference type="PANTHER" id="PTHR13179">
    <property type="entry name" value="DEP DOMAIN CONTAINING PROTEIN 5"/>
    <property type="match status" value="1"/>
</dbReference>
<dbReference type="Pfam" id="PF12257">
    <property type="entry name" value="IML1"/>
    <property type="match status" value="1"/>
</dbReference>
<dbReference type="Pfam" id="PF23013">
    <property type="entry name" value="IML1_N"/>
    <property type="match status" value="1"/>
</dbReference>
<sequence length="1663" mass="187823">MKLFKLWVHQKGFSEDELVINPKEFPDVEIGDILEIFHPDEDSSHLLLQVKSLQTDLQQKGKDIISVDQTIANLFQLRAYKDVEVCRVPSAQDVCLDLVELVFKDQYISRSDMWRLKNSLIGSCAYLSKKVEYSGIRAQVNELWARGEKVMCGSVSEDTRVAFRSSTAMVYMFIQMSSEMWEFDANGDLLWEKSVNGFVAELFNYWKERNTFNEVTIFLFSRIYYYADTFDQFPEGMRECLHVDYKGRIYEDFYRVIVQNERRDDWTPLLVTLKSHCIQYGQQLQNRFIQGSQGAGCQLPDGYISNAAEGNFLEALNLTLNVFDKHYINRNFDRTGQVVVIVTPGAGVFDVDRELYKITKQRMIDNGIGSDLICMAEQPLHAVPLLRFHSTSDHPSTHDYNIPHWLSYSFYTAKSQREKCHIYSSFTPRIKLAERKESAAYIPCTMPHLPPLPEGKSMGHFKTSHQDEDYIFEEYDAEVFKAPSYASPKPRTPFSIRPSKSTHSTVKKPKAKEEGLIQASKKVKDTKFTSIVTFNTEPADSHNNHIVSQSSSSTAIPIPEKSNLVTPSVSVTAAARLLQATAVSRSFGDAHFTEERTNSTLVNFSDAIVGSANAVHDRVSTSPHHQFVYRTLINPFAPSNMAVRLTSNRRRWTHSFPPGPSGETMQPHHRRWTMSEADTNTLPSGTPVGLSESISAPVNHPASPRQLSPPQRLIPSPSRPSPSPLRLAPPPANGMLKSSSASSLGSDGSGSGNPTHHNTASRPPLMHRQNSNLPDAGARYDGGVVRTSPTSDSFRTLRRSTSGVWGLTGEQEWSPFIKTGMDWKSLTATACFPITTDFYPDSVTVEKQFMENNYELLADDHDDVTGGQKRTGEGIFQEIISQRLMQGFQMVVVPKSILSIVQGRRSKDILVTDPNKHEYVLSIGRIFHKLVLHLHQRAISVTVYKPRHLNISHPVYYTYQLWSAHNSSYQPSSVSFQPYMLENFNWNYLDNYVSSKGVDFGPIESLKLWRSRFLLLPALCSKKKRVLEDPAADLDIFPEMVSAEEAYQLHEGFIKFLETLNRLRRHHSGGRRTKAGSFSINLGTVKSAELRRHSVVTTHGHSRKSSDGSLKGLISAMANLTPSRQPSASTHPSSNPPSQISGPTSTDLGTPPRSLKEETEDSETEKDGEWEERSKLTLLTPLWEIAKAMGDQQSGVPFLPLDQRKLPSNCFVANEAVHWLITNLQGDVTQDEAVEILQNVTAEGLICHASGNPNHPFWNGFYLYYMVKEETHVKDKARKSPSRHSSTSSSHHGNSHSATNNFHNEWFEVAVCSPPAPPLTSGQSNIPQFLLPVLPRPVSPATSIMSNFVATMQDARLDTEATEETNPEVLKPASLRSLLFDNYTVKTDRVEWCHINYNGCYCVDEAWGFQVEWLVSTPSLLVEVLQGWARKAVQCGFHLVPAPMDAFNQCPHFNNPLACPRFIPLNIQCLLPDQGQRLFEGFDPSSQERRVYLFQETILKRFGFIKATEPFHLTPITSQHSNQDQTQYVHMTGMALILIVPSTNQDTTFWDDPLPICHKSYRNSPMDQEGAGTTIKRECSQKRMPTLKQVASHERIPNLVAEVGFLWVPNYLLTKRWRTSSCGDEKLQERLLQDFTSFCENGNDRLKDFWEKSHKVFQLGNKE</sequence>